<dbReference type="OrthoDB" id="10252354at2759"/>
<dbReference type="InterPro" id="IPR008271">
    <property type="entry name" value="Ser/Thr_kinase_AS"/>
</dbReference>
<dbReference type="PANTHER" id="PTHR24346:SF30">
    <property type="entry name" value="MATERNAL EMBRYONIC LEUCINE ZIPPER KINASE"/>
    <property type="match status" value="1"/>
</dbReference>
<dbReference type="GO" id="GO:0005737">
    <property type="term" value="C:cytoplasm"/>
    <property type="evidence" value="ECO:0007669"/>
    <property type="project" value="TreeGrafter"/>
</dbReference>
<dbReference type="FunFam" id="1.10.510.10:FF:000571">
    <property type="entry name" value="Maternal embryonic leucine zipper kinase"/>
    <property type="match status" value="1"/>
</dbReference>
<keyword evidence="2 4" id="KW-0547">Nucleotide-binding</keyword>
<dbReference type="AlphaFoldDB" id="A0A1R2BN87"/>
<proteinExistence type="inferred from homology"/>
<dbReference type="SMART" id="SM00220">
    <property type="entry name" value="S_TKc"/>
    <property type="match status" value="1"/>
</dbReference>
<keyword evidence="5" id="KW-0418">Kinase</keyword>
<name>A0A1R2BN87_9CILI</name>
<dbReference type="Proteomes" id="UP000187209">
    <property type="component" value="Unassembled WGS sequence"/>
</dbReference>
<dbReference type="PROSITE" id="PS00107">
    <property type="entry name" value="PROTEIN_KINASE_ATP"/>
    <property type="match status" value="1"/>
</dbReference>
<comment type="similarity">
    <text evidence="5">Belongs to the protein kinase superfamily.</text>
</comment>
<keyword evidence="5" id="KW-0723">Serine/threonine-protein kinase</keyword>
<evidence type="ECO:0000256" key="3">
    <source>
        <dbReference type="ARBA" id="ARBA00022840"/>
    </source>
</evidence>
<feature type="binding site" evidence="4">
    <location>
        <position position="117"/>
    </location>
    <ligand>
        <name>ATP</name>
        <dbReference type="ChEBI" id="CHEBI:30616"/>
    </ligand>
</feature>
<keyword evidence="5" id="KW-0808">Transferase</keyword>
<evidence type="ECO:0000256" key="5">
    <source>
        <dbReference type="RuleBase" id="RU000304"/>
    </source>
</evidence>
<dbReference type="GO" id="GO:0004674">
    <property type="term" value="F:protein serine/threonine kinase activity"/>
    <property type="evidence" value="ECO:0007669"/>
    <property type="project" value="UniProtKB-KW"/>
</dbReference>
<dbReference type="Pfam" id="PF00069">
    <property type="entry name" value="Pkinase"/>
    <property type="match status" value="1"/>
</dbReference>
<dbReference type="GO" id="GO:0005524">
    <property type="term" value="F:ATP binding"/>
    <property type="evidence" value="ECO:0007669"/>
    <property type="project" value="UniProtKB-UniRule"/>
</dbReference>
<reference evidence="7 8" key="1">
    <citation type="submission" date="2016-11" db="EMBL/GenBank/DDBJ databases">
        <title>The macronuclear genome of Stentor coeruleus: a giant cell with tiny introns.</title>
        <authorList>
            <person name="Slabodnick M."/>
            <person name="Ruby J.G."/>
            <person name="Reiff S.B."/>
            <person name="Swart E.C."/>
            <person name="Gosai S."/>
            <person name="Prabakaran S."/>
            <person name="Witkowska E."/>
            <person name="Larue G.E."/>
            <person name="Fisher S."/>
            <person name="Freeman R.M."/>
            <person name="Gunawardena J."/>
            <person name="Chu W."/>
            <person name="Stover N.A."/>
            <person name="Gregory B.D."/>
            <person name="Nowacki M."/>
            <person name="Derisi J."/>
            <person name="Roy S.W."/>
            <person name="Marshall W.F."/>
            <person name="Sood P."/>
        </authorList>
    </citation>
    <scope>NUCLEOTIDE SEQUENCE [LARGE SCALE GENOMIC DNA]</scope>
    <source>
        <strain evidence="7">WM001</strain>
    </source>
</reference>
<dbReference type="PROSITE" id="PS00108">
    <property type="entry name" value="PROTEIN_KINASE_ST"/>
    <property type="match status" value="1"/>
</dbReference>
<evidence type="ECO:0000256" key="4">
    <source>
        <dbReference type="PROSITE-ProRule" id="PRU10141"/>
    </source>
</evidence>
<sequence length="432" mass="48421">MESSKITVIMNGNISKTCEVIVHKRKGLNELLSECKEKLRIPHHVKCIMYDSTGGELSDDDMEYMNPEEPIFISQGEEFEKSSSMAIYKQISALGEGGFGSVHLYEHKLTGNQVAIKFVNTETIMTPEDVNRVYSEIGVLRGLKHPNIVFLIDAFDSDGKICFVMEYCSGGELKDYIESHFPLREDEVYNLACQIAEAIRYCHNSKVIHRDLKLENILFSNSSRTQIKIVDFGIAGMFAVGATGERSDAGSLLYIAPEVLSGADNRANPALDVWSMGCIFYALLMKNLPFNGEYQDEVIPKILKAEYPQLNPSISKPWHKLIKGMLRVNPQKRWNLMRITEHLYKYKYDGDASLSSDSEVIIEETKVNTKKKVGTVGFSSMNKAGKQSIKAEPKNIKVPAKIGKVAAASKYPERKSLNDKKIVKSSVGPEKK</sequence>
<evidence type="ECO:0000256" key="2">
    <source>
        <dbReference type="ARBA" id="ARBA00022741"/>
    </source>
</evidence>
<dbReference type="PANTHER" id="PTHR24346">
    <property type="entry name" value="MAP/MICROTUBULE AFFINITY-REGULATING KINASE"/>
    <property type="match status" value="1"/>
</dbReference>
<keyword evidence="3 4" id="KW-0067">ATP-binding</keyword>
<dbReference type="PROSITE" id="PS50011">
    <property type="entry name" value="PROTEIN_KINASE_DOM"/>
    <property type="match status" value="1"/>
</dbReference>
<gene>
    <name evidence="7" type="ORF">SteCoe_22234</name>
</gene>
<dbReference type="FunFam" id="3.30.200.20:FF:000042">
    <property type="entry name" value="Aurora kinase A"/>
    <property type="match status" value="1"/>
</dbReference>
<dbReference type="SUPFAM" id="SSF56112">
    <property type="entry name" value="Protein kinase-like (PK-like)"/>
    <property type="match status" value="1"/>
</dbReference>
<dbReference type="InterPro" id="IPR000719">
    <property type="entry name" value="Prot_kinase_dom"/>
</dbReference>
<dbReference type="Gene3D" id="1.10.510.10">
    <property type="entry name" value="Transferase(Phosphotransferase) domain 1"/>
    <property type="match status" value="1"/>
</dbReference>
<accession>A0A1R2BN87</accession>
<comment type="caution">
    <text evidence="7">The sequence shown here is derived from an EMBL/GenBank/DDBJ whole genome shotgun (WGS) entry which is preliminary data.</text>
</comment>
<evidence type="ECO:0000313" key="8">
    <source>
        <dbReference type="Proteomes" id="UP000187209"/>
    </source>
</evidence>
<protein>
    <recommendedName>
        <fullName evidence="6">Protein kinase domain-containing protein</fullName>
    </recommendedName>
</protein>
<keyword evidence="8" id="KW-1185">Reference proteome</keyword>
<evidence type="ECO:0000313" key="7">
    <source>
        <dbReference type="EMBL" id="OMJ78035.1"/>
    </source>
</evidence>
<dbReference type="InterPro" id="IPR017441">
    <property type="entry name" value="Protein_kinase_ATP_BS"/>
</dbReference>
<comment type="subunit">
    <text evidence="1">Monomer.</text>
</comment>
<dbReference type="EMBL" id="MPUH01000542">
    <property type="protein sequence ID" value="OMJ78035.1"/>
    <property type="molecule type" value="Genomic_DNA"/>
</dbReference>
<dbReference type="InterPro" id="IPR011009">
    <property type="entry name" value="Kinase-like_dom_sf"/>
</dbReference>
<dbReference type="GO" id="GO:0035556">
    <property type="term" value="P:intracellular signal transduction"/>
    <property type="evidence" value="ECO:0007669"/>
    <property type="project" value="TreeGrafter"/>
</dbReference>
<evidence type="ECO:0000256" key="1">
    <source>
        <dbReference type="ARBA" id="ARBA00011245"/>
    </source>
</evidence>
<evidence type="ECO:0000259" key="6">
    <source>
        <dbReference type="PROSITE" id="PS50011"/>
    </source>
</evidence>
<organism evidence="7 8">
    <name type="scientific">Stentor coeruleus</name>
    <dbReference type="NCBI Taxonomy" id="5963"/>
    <lineage>
        <taxon>Eukaryota</taxon>
        <taxon>Sar</taxon>
        <taxon>Alveolata</taxon>
        <taxon>Ciliophora</taxon>
        <taxon>Postciliodesmatophora</taxon>
        <taxon>Heterotrichea</taxon>
        <taxon>Heterotrichida</taxon>
        <taxon>Stentoridae</taxon>
        <taxon>Stentor</taxon>
    </lineage>
</organism>
<feature type="domain" description="Protein kinase" evidence="6">
    <location>
        <begin position="88"/>
        <end position="345"/>
    </location>
</feature>